<evidence type="ECO:0000313" key="3">
    <source>
        <dbReference type="Proteomes" id="UP000219669"/>
    </source>
</evidence>
<protein>
    <submittedName>
        <fullName evidence="1">Uncharacterized protein</fullName>
    </submittedName>
</protein>
<dbReference type="EMBL" id="OCNF01000022">
    <property type="protein sequence ID" value="SOD70084.1"/>
    <property type="molecule type" value="Genomic_DNA"/>
</dbReference>
<name>A0A286EH03_9NEIS</name>
<proteinExistence type="predicted"/>
<reference evidence="1 3" key="1">
    <citation type="submission" date="2017-09" db="EMBL/GenBank/DDBJ databases">
        <authorList>
            <person name="Ehlers B."/>
            <person name="Leendertz F.H."/>
        </authorList>
    </citation>
    <scope>NUCLEOTIDE SEQUENCE [LARGE SCALE GENOMIC DNA]</scope>
    <source>
        <strain evidence="1 3">DSM 16848</strain>
    </source>
</reference>
<sequence length="13" mass="1360">MVAKRKGGKLGSQ</sequence>
<gene>
    <name evidence="1" type="ORF">SAMN02746062_01964</name>
    <name evidence="2" type="ORF">SAMN02746062_02228</name>
</gene>
<dbReference type="EMBL" id="OCNF01000032">
    <property type="protein sequence ID" value="SOD72761.1"/>
    <property type="molecule type" value="Genomic_DNA"/>
</dbReference>
<keyword evidence="3" id="KW-1185">Reference proteome</keyword>
<evidence type="ECO:0000313" key="1">
    <source>
        <dbReference type="EMBL" id="SOD70084.1"/>
    </source>
</evidence>
<evidence type="ECO:0000313" key="2">
    <source>
        <dbReference type="EMBL" id="SOD72761.1"/>
    </source>
</evidence>
<accession>A0A286EH03</accession>
<dbReference type="Proteomes" id="UP000219669">
    <property type="component" value="Unassembled WGS sequence"/>
</dbReference>
<organism evidence="1 3">
    <name type="scientific">Alysiella filiformis DSM 16848</name>
    <dbReference type="NCBI Taxonomy" id="1120981"/>
    <lineage>
        <taxon>Bacteria</taxon>
        <taxon>Pseudomonadati</taxon>
        <taxon>Pseudomonadota</taxon>
        <taxon>Betaproteobacteria</taxon>
        <taxon>Neisseriales</taxon>
        <taxon>Neisseriaceae</taxon>
        <taxon>Alysiella</taxon>
    </lineage>
</organism>